<evidence type="ECO:0000313" key="14">
    <source>
        <dbReference type="Proteomes" id="UP000576480"/>
    </source>
</evidence>
<dbReference type="InterPro" id="IPR029057">
    <property type="entry name" value="PRTase-like"/>
</dbReference>
<protein>
    <recommendedName>
        <fullName evidence="7">Amidophosphoribosyltransferase</fullName>
        <shortName evidence="7">ATase</shortName>
        <ecNumber evidence="7">2.4.2.14</ecNumber>
    </recommendedName>
    <alternativeName>
        <fullName evidence="7">Glutamine phosphoribosylpyrophosphate amidotransferase</fullName>
        <shortName evidence="7">GPATase</shortName>
    </alternativeName>
</protein>
<evidence type="ECO:0000256" key="8">
    <source>
        <dbReference type="PIRNR" id="PIRNR000485"/>
    </source>
</evidence>
<dbReference type="HAMAP" id="MF_01931">
    <property type="entry name" value="PurF"/>
    <property type="match status" value="1"/>
</dbReference>
<dbReference type="GO" id="GO:0051539">
    <property type="term" value="F:4 iron, 4 sulfur cluster binding"/>
    <property type="evidence" value="ECO:0007669"/>
    <property type="project" value="UniProtKB-KW"/>
</dbReference>
<keyword evidence="6 7" id="KW-0315">Glutamine amidotransferase</keyword>
<dbReference type="PANTHER" id="PTHR11907">
    <property type="entry name" value="AMIDOPHOSPHORIBOSYLTRANSFERASE"/>
    <property type="match status" value="1"/>
</dbReference>
<comment type="caution">
    <text evidence="13">The sequence shown here is derived from an EMBL/GenBank/DDBJ whole genome shotgun (WGS) entry which is preliminary data.</text>
</comment>
<evidence type="ECO:0000256" key="4">
    <source>
        <dbReference type="ARBA" id="ARBA00022679"/>
    </source>
</evidence>
<dbReference type="NCBIfam" id="TIGR01134">
    <property type="entry name" value="purF"/>
    <property type="match status" value="1"/>
</dbReference>
<feature type="binding site" evidence="7 11">
    <location>
        <position position="416"/>
    </location>
    <ligand>
        <name>[4Fe-4S] cluster</name>
        <dbReference type="ChEBI" id="CHEBI:49883"/>
    </ligand>
</feature>
<proteinExistence type="inferred from homology"/>
<dbReference type="InterPro" id="IPR035584">
    <property type="entry name" value="PurF_N"/>
</dbReference>
<comment type="similarity">
    <text evidence="2 7 8">In the C-terminal section; belongs to the purine/pyrimidine phosphoribosyltransferase family.</text>
</comment>
<dbReference type="InterPro" id="IPR017932">
    <property type="entry name" value="GATase_2_dom"/>
</dbReference>
<dbReference type="UniPathway" id="UPA00074">
    <property type="reaction ID" value="UER00124"/>
</dbReference>
<keyword evidence="4 7" id="KW-0808">Transferase</keyword>
<dbReference type="Pfam" id="PF00156">
    <property type="entry name" value="Pribosyltran"/>
    <property type="match status" value="1"/>
</dbReference>
<dbReference type="GO" id="GO:0004044">
    <property type="term" value="F:amidophosphoribosyltransferase activity"/>
    <property type="evidence" value="ECO:0007669"/>
    <property type="project" value="UniProtKB-UniRule"/>
</dbReference>
<evidence type="ECO:0000256" key="11">
    <source>
        <dbReference type="PIRSR" id="PIRSR000485-3"/>
    </source>
</evidence>
<evidence type="ECO:0000256" key="3">
    <source>
        <dbReference type="ARBA" id="ARBA00022676"/>
    </source>
</evidence>
<dbReference type="Gene3D" id="3.60.20.10">
    <property type="entry name" value="Glutamine Phosphoribosylpyrophosphate, subunit 1, domain 1"/>
    <property type="match status" value="1"/>
</dbReference>
<keyword evidence="7 10" id="KW-0460">Magnesium</keyword>
<dbReference type="AlphaFoldDB" id="A0A6V8PQR2"/>
<dbReference type="EC" id="2.4.2.14" evidence="7"/>
<comment type="function">
    <text evidence="7">Catalyzes the formation of phosphoribosylamine from phosphoribosylpyrophosphate (PRPP) and glutamine.</text>
</comment>
<evidence type="ECO:0000256" key="10">
    <source>
        <dbReference type="PIRSR" id="PIRSR000485-2"/>
    </source>
</evidence>
<keyword evidence="7" id="KW-0004">4Fe-4S</keyword>
<comment type="catalytic activity">
    <reaction evidence="7 8">
        <text>5-phospho-beta-D-ribosylamine + L-glutamate + diphosphate = 5-phospho-alpha-D-ribose 1-diphosphate + L-glutamine + H2O</text>
        <dbReference type="Rhea" id="RHEA:14905"/>
        <dbReference type="ChEBI" id="CHEBI:15377"/>
        <dbReference type="ChEBI" id="CHEBI:29985"/>
        <dbReference type="ChEBI" id="CHEBI:33019"/>
        <dbReference type="ChEBI" id="CHEBI:58017"/>
        <dbReference type="ChEBI" id="CHEBI:58359"/>
        <dbReference type="ChEBI" id="CHEBI:58681"/>
        <dbReference type="EC" id="2.4.2.14"/>
    </reaction>
</comment>
<keyword evidence="5 7" id="KW-0658">Purine biosynthesis</keyword>
<dbReference type="InterPro" id="IPR029055">
    <property type="entry name" value="Ntn_hydrolases_N"/>
</dbReference>
<dbReference type="GO" id="GO:0006189">
    <property type="term" value="P:'de novo' IMP biosynthetic process"/>
    <property type="evidence" value="ECO:0007669"/>
    <property type="project" value="UniProtKB-UniRule"/>
</dbReference>
<reference evidence="13 14" key="1">
    <citation type="journal article" date="2020" name="Front. Microbiol.">
        <title>Single-cell genomics of novel Actinobacteria with the Wood-Ljungdahl pathway discovered in a serpentinizing system.</title>
        <authorList>
            <person name="Merino N."/>
            <person name="Kawai M."/>
            <person name="Boyd E.S."/>
            <person name="Colman D.R."/>
            <person name="McGlynn S.E."/>
            <person name="Nealson K.H."/>
            <person name="Kurokawa K."/>
            <person name="Hongoh Y."/>
        </authorList>
    </citation>
    <scope>NUCLEOTIDE SEQUENCE [LARGE SCALE GENOMIC DNA]</scope>
    <source>
        <strain evidence="13 14">S43</strain>
    </source>
</reference>
<comment type="pathway">
    <text evidence="1 7 8">Purine metabolism; IMP biosynthesis via de novo pathway; N(1)-(5-phospho-D-ribosyl)glycinamide from 5-phospho-alpha-D-ribose 1-diphosphate: step 1/2.</text>
</comment>
<comment type="cofactor">
    <cofactor evidence="7 10">
        <name>Mg(2+)</name>
        <dbReference type="ChEBI" id="CHEBI:18420"/>
    </cofactor>
    <text evidence="7 10">Binds 1 Mg(2+) ion per subunit.</text>
</comment>
<name>A0A6V8PQR2_9ACTN</name>
<keyword evidence="7 10" id="KW-0479">Metal-binding</keyword>
<evidence type="ECO:0000256" key="9">
    <source>
        <dbReference type="PIRSR" id="PIRSR000485-1"/>
    </source>
</evidence>
<evidence type="ECO:0000256" key="1">
    <source>
        <dbReference type="ARBA" id="ARBA00005209"/>
    </source>
</evidence>
<evidence type="ECO:0000256" key="6">
    <source>
        <dbReference type="ARBA" id="ARBA00022962"/>
    </source>
</evidence>
<dbReference type="Proteomes" id="UP000576480">
    <property type="component" value="Unassembled WGS sequence"/>
</dbReference>
<dbReference type="GO" id="GO:0000287">
    <property type="term" value="F:magnesium ion binding"/>
    <property type="evidence" value="ECO:0007669"/>
    <property type="project" value="UniProtKB-UniRule"/>
</dbReference>
<dbReference type="RefSeq" id="WP_176229172.1">
    <property type="nucleotide sequence ID" value="NZ_BLSB01000004.1"/>
</dbReference>
<feature type="active site" description="Nucleophile" evidence="7 9">
    <location>
        <position position="35"/>
    </location>
</feature>
<gene>
    <name evidence="7" type="primary">purF</name>
    <name evidence="13" type="ORF">HKBW3S43_00174</name>
</gene>
<dbReference type="CDD" id="cd06223">
    <property type="entry name" value="PRTases_typeI"/>
    <property type="match status" value="1"/>
</dbReference>
<accession>A0A6V8PQR2</accession>
<feature type="binding site" evidence="7 10">
    <location>
        <position position="379"/>
    </location>
    <ligand>
        <name>Mg(2+)</name>
        <dbReference type="ChEBI" id="CHEBI:18420"/>
    </ligand>
</feature>
<organism evidence="13 14">
    <name type="scientific">Candidatus Hakubella thermalkaliphila</name>
    <dbReference type="NCBI Taxonomy" id="2754717"/>
    <lineage>
        <taxon>Bacteria</taxon>
        <taxon>Bacillati</taxon>
        <taxon>Actinomycetota</taxon>
        <taxon>Actinomycetota incertae sedis</taxon>
        <taxon>Candidatus Hakubellales</taxon>
        <taxon>Candidatus Hakubellaceae</taxon>
        <taxon>Candidatus Hakubella</taxon>
    </lineage>
</organism>
<feature type="binding site" evidence="7 10">
    <location>
        <position position="317"/>
    </location>
    <ligand>
        <name>Mg(2+)</name>
        <dbReference type="ChEBI" id="CHEBI:18420"/>
    </ligand>
</feature>
<dbReference type="PROSITE" id="PS51278">
    <property type="entry name" value="GATASE_TYPE_2"/>
    <property type="match status" value="1"/>
</dbReference>
<feature type="binding site" evidence="7 10">
    <location>
        <position position="380"/>
    </location>
    <ligand>
        <name>Mg(2+)</name>
        <dbReference type="ChEBI" id="CHEBI:18420"/>
    </ligand>
</feature>
<dbReference type="InterPro" id="IPR005854">
    <property type="entry name" value="PurF"/>
</dbReference>
<dbReference type="SUPFAM" id="SSF53271">
    <property type="entry name" value="PRTase-like"/>
    <property type="match status" value="1"/>
</dbReference>
<dbReference type="EMBL" id="BLSB01000004">
    <property type="protein sequence ID" value="GFP34380.1"/>
    <property type="molecule type" value="Genomic_DNA"/>
</dbReference>
<feature type="binding site" evidence="7 11">
    <location>
        <position position="470"/>
    </location>
    <ligand>
        <name>[4Fe-4S] cluster</name>
        <dbReference type="ChEBI" id="CHEBI:49883"/>
    </ligand>
</feature>
<dbReference type="PIRSF" id="PIRSF000485">
    <property type="entry name" value="Amd_phspho_trans"/>
    <property type="match status" value="1"/>
</dbReference>
<keyword evidence="7 11" id="KW-0411">Iron-sulfur</keyword>
<keyword evidence="7 11" id="KW-0408">Iron</keyword>
<evidence type="ECO:0000256" key="5">
    <source>
        <dbReference type="ARBA" id="ARBA00022755"/>
    </source>
</evidence>
<comment type="cofactor">
    <cofactor evidence="7 11">
        <name>[4Fe-4S] cluster</name>
        <dbReference type="ChEBI" id="CHEBI:49883"/>
    </cofactor>
    <text evidence="7 11">Binds 1 [4Fe-4S] cluster per subunit.</text>
</comment>
<dbReference type="Pfam" id="PF13522">
    <property type="entry name" value="GATase_6"/>
    <property type="match status" value="1"/>
</dbReference>
<sequence length="499" mass="55076">MGRHSGIHHAHLSGPDLVAAEQAFSTCRDKPRESCGLFGVYAPDRRVAELTYFGLYALQHRGQESAGIAVSNSSEIMVVKDMGLVSQVFNENILLSLQGDLAIGHVRYSTTGSSLWQNAQPVLKKFAQGSFAIAHNGNLVNARQLKEELSRDHIPFVTSSDTEIIACLIATYSDQTMESSLNHAIARLAGAYSLLILTEDKLIGIRDANGFRPLCLGEVENGYVLASESCAIDVVGGRLVREIEPGEMIVIDKDGVRSQMPLSVQRKALCIFEFIYFARPDSIIYDRSLYSIRHRMGTILAQESPAEGDVVVPIPESGFPAAIGYAQASGIPFGLGLIKNKYIGRTFIQPSHAARKIGIALKLNPLRDSLKDKRVVVVDDSIVRGNTSQSIIQLLHEAGAREVHMRVSSPPIRYPCFFGIDMAEREEFIANNRSVEDIRKFLGVDTLSYLSYEGLIRSTGLSREHFCLACLDEDYPIEIPDRDELDKYLLERDWGKTGG</sequence>
<evidence type="ECO:0000256" key="7">
    <source>
        <dbReference type="HAMAP-Rule" id="MF_01931"/>
    </source>
</evidence>
<evidence type="ECO:0000313" key="13">
    <source>
        <dbReference type="EMBL" id="GFP34380.1"/>
    </source>
</evidence>
<dbReference type="SUPFAM" id="SSF56235">
    <property type="entry name" value="N-terminal nucleophile aminohydrolases (Ntn hydrolases)"/>
    <property type="match status" value="1"/>
</dbReference>
<feature type="binding site" evidence="7 11">
    <location>
        <position position="467"/>
    </location>
    <ligand>
        <name>[4Fe-4S] cluster</name>
        <dbReference type="ChEBI" id="CHEBI:49883"/>
    </ligand>
</feature>
<dbReference type="InterPro" id="IPR000836">
    <property type="entry name" value="PRTase_dom"/>
</dbReference>
<evidence type="ECO:0000259" key="12">
    <source>
        <dbReference type="PROSITE" id="PS51278"/>
    </source>
</evidence>
<dbReference type="Gene3D" id="3.40.50.2020">
    <property type="match status" value="1"/>
</dbReference>
<keyword evidence="3 7" id="KW-0328">Glycosyltransferase</keyword>
<dbReference type="CDD" id="cd00715">
    <property type="entry name" value="GPATase_N"/>
    <property type="match status" value="1"/>
</dbReference>
<dbReference type="GO" id="GO:0009113">
    <property type="term" value="P:purine nucleobase biosynthetic process"/>
    <property type="evidence" value="ECO:0007669"/>
    <property type="project" value="UniProtKB-UniRule"/>
</dbReference>
<feature type="domain" description="Glutamine amidotransferase type-2" evidence="12">
    <location>
        <begin position="35"/>
        <end position="254"/>
    </location>
</feature>
<evidence type="ECO:0000256" key="2">
    <source>
        <dbReference type="ARBA" id="ARBA00010138"/>
    </source>
</evidence>
<feature type="binding site" evidence="7 11">
    <location>
        <position position="270"/>
    </location>
    <ligand>
        <name>[4Fe-4S] cluster</name>
        <dbReference type="ChEBI" id="CHEBI:49883"/>
    </ligand>
</feature>